<evidence type="ECO:0000313" key="7">
    <source>
        <dbReference type="EMBL" id="MDR7385790.1"/>
    </source>
</evidence>
<dbReference type="Gene3D" id="1.25.40.340">
    <property type="match status" value="1"/>
</dbReference>
<protein>
    <submittedName>
        <fullName evidence="7">Dihydroxyacetone kinase</fullName>
        <ecNumber evidence="7">2.7.1.29</ecNumber>
    </submittedName>
</protein>
<keyword evidence="8" id="KW-1185">Reference proteome</keyword>
<dbReference type="InterPro" id="IPR004006">
    <property type="entry name" value="DhaK_dom"/>
</dbReference>
<evidence type="ECO:0000259" key="6">
    <source>
        <dbReference type="PROSITE" id="PS51481"/>
    </source>
</evidence>
<evidence type="ECO:0000256" key="4">
    <source>
        <dbReference type="ARBA" id="ARBA00022840"/>
    </source>
</evidence>
<dbReference type="InterPro" id="IPR004007">
    <property type="entry name" value="DhaL_dom"/>
</dbReference>
<dbReference type="RefSeq" id="WP_274996753.1">
    <property type="nucleotide sequence ID" value="NZ_JAJQQP010000013.1"/>
</dbReference>
<keyword evidence="2" id="KW-0547">Nucleotide-binding</keyword>
<evidence type="ECO:0000313" key="8">
    <source>
        <dbReference type="Proteomes" id="UP001183585"/>
    </source>
</evidence>
<dbReference type="InterPro" id="IPR036117">
    <property type="entry name" value="DhaL_dom_sf"/>
</dbReference>
<evidence type="ECO:0000256" key="2">
    <source>
        <dbReference type="ARBA" id="ARBA00022741"/>
    </source>
</evidence>
<dbReference type="PANTHER" id="PTHR28629">
    <property type="entry name" value="TRIOKINASE/FMN CYCLASE"/>
    <property type="match status" value="1"/>
</dbReference>
<dbReference type="PANTHER" id="PTHR28629:SF4">
    <property type="entry name" value="TRIOKINASE_FMN CYCLASE"/>
    <property type="match status" value="1"/>
</dbReference>
<proteinExistence type="predicted"/>
<name>A0ABU2CWR6_9MICO</name>
<evidence type="ECO:0000256" key="3">
    <source>
        <dbReference type="ARBA" id="ARBA00022777"/>
    </source>
</evidence>
<sequence length="578" mass="58879">MTRVLDTAEDFVRDALAGFAAVHGDLVRQVDGGVVRAEPLPTGRVAVVVGGGSGHYPAFAGVVGTGLAAGAVCGNIFTSPSAGQAYRVAAAADSGGGVLFSYGNYAGDVLHFGAAQERLRAEGIDARTVLCTDDVASAPPDRIDDRRGIAGDFVVFKVAGAAAERGDPLDEVERLAIAANHRTRTLGVAFGGCTFPGADGPLFTVPDGVMSVGLGIHGEPGIRDVPMGSADEIAEILVSELLGDVPVDRGDRVAVVVNGLGTVKYEELFVLYGQVAARLGAAGLTVVEPECGELVTSLDMAGVSVTLFWLTEELEELWRAPAYTPAYRKGRVERPAATGIPDDAHAVADSVPGPAVPRRAENASAASVERADRALELLTAVRATLHEHEEELGRIDAIAGDGDHGVGMRRGVDAALDAATVARADGLGAVLRAAGEGWSEVAGGTSGALWGAALVSLPPSLDRGDLTVAQAAAAARAALDTVVRLGRAKVGDKTMVDALVPYVERLESADATGLPLAEALAAAAADAMAAARATSALRPALGRARPLAERSLGHPDAGATSLALVLSTIAHAEEGRNP</sequence>
<dbReference type="SMART" id="SM01120">
    <property type="entry name" value="Dak2"/>
    <property type="match status" value="1"/>
</dbReference>
<dbReference type="Gene3D" id="3.40.50.10440">
    <property type="entry name" value="Dihydroxyacetone kinase, domain 1"/>
    <property type="match status" value="1"/>
</dbReference>
<feature type="domain" description="DhaL" evidence="5">
    <location>
        <begin position="372"/>
        <end position="571"/>
    </location>
</feature>
<dbReference type="PROSITE" id="PS51481">
    <property type="entry name" value="DHAK"/>
    <property type="match status" value="1"/>
</dbReference>
<accession>A0ABU2CWR6</accession>
<dbReference type="Pfam" id="PF02734">
    <property type="entry name" value="Dak2"/>
    <property type="match status" value="1"/>
</dbReference>
<dbReference type="EC" id="2.7.1.29" evidence="7"/>
<keyword evidence="3 7" id="KW-0418">Kinase</keyword>
<dbReference type="GO" id="GO:0004371">
    <property type="term" value="F:glycerone kinase activity"/>
    <property type="evidence" value="ECO:0007669"/>
    <property type="project" value="UniProtKB-EC"/>
</dbReference>
<reference evidence="7 8" key="1">
    <citation type="submission" date="2023-07" db="EMBL/GenBank/DDBJ databases">
        <title>Sequencing the genomes of 1000 actinobacteria strains.</title>
        <authorList>
            <person name="Klenk H.-P."/>
        </authorList>
    </citation>
    <scope>NUCLEOTIDE SEQUENCE [LARGE SCALE GENOMIC DNA]</scope>
    <source>
        <strain evidence="7 8">DSM 45554</strain>
    </source>
</reference>
<gene>
    <name evidence="7" type="ORF">J2S48_005305</name>
</gene>
<dbReference type="PROSITE" id="PS51480">
    <property type="entry name" value="DHAL"/>
    <property type="match status" value="1"/>
</dbReference>
<dbReference type="Gene3D" id="3.30.1180.20">
    <property type="entry name" value="Dihydroxyacetone kinase, domain 2"/>
    <property type="match status" value="1"/>
</dbReference>
<keyword evidence="4" id="KW-0067">ATP-binding</keyword>
<dbReference type="InterPro" id="IPR050861">
    <property type="entry name" value="Dihydroxyacetone_Kinase"/>
</dbReference>
<keyword evidence="1 7" id="KW-0808">Transferase</keyword>
<organism evidence="7 8">
    <name type="scientific">Promicromonospora iranensis</name>
    <dbReference type="NCBI Taxonomy" id="1105144"/>
    <lineage>
        <taxon>Bacteria</taxon>
        <taxon>Bacillati</taxon>
        <taxon>Actinomycetota</taxon>
        <taxon>Actinomycetes</taxon>
        <taxon>Micrococcales</taxon>
        <taxon>Promicromonosporaceae</taxon>
        <taxon>Promicromonospora</taxon>
    </lineage>
</organism>
<dbReference type="SUPFAM" id="SSF101473">
    <property type="entry name" value="DhaL-like"/>
    <property type="match status" value="1"/>
</dbReference>
<dbReference type="Pfam" id="PF02733">
    <property type="entry name" value="Dak1"/>
    <property type="match status" value="1"/>
</dbReference>
<dbReference type="SUPFAM" id="SSF82549">
    <property type="entry name" value="DAK1/DegV-like"/>
    <property type="match status" value="1"/>
</dbReference>
<evidence type="ECO:0000256" key="1">
    <source>
        <dbReference type="ARBA" id="ARBA00022679"/>
    </source>
</evidence>
<comment type="caution">
    <text evidence="7">The sequence shown here is derived from an EMBL/GenBank/DDBJ whole genome shotgun (WGS) entry which is preliminary data.</text>
</comment>
<feature type="domain" description="DhaK" evidence="6">
    <location>
        <begin position="7"/>
        <end position="327"/>
    </location>
</feature>
<dbReference type="EMBL" id="JAVDYE010000001">
    <property type="protein sequence ID" value="MDR7385790.1"/>
    <property type="molecule type" value="Genomic_DNA"/>
</dbReference>
<evidence type="ECO:0000259" key="5">
    <source>
        <dbReference type="PROSITE" id="PS51480"/>
    </source>
</evidence>
<dbReference type="NCBIfam" id="NF011049">
    <property type="entry name" value="PRK14479.1"/>
    <property type="match status" value="1"/>
</dbReference>
<dbReference type="Proteomes" id="UP001183585">
    <property type="component" value="Unassembled WGS sequence"/>
</dbReference>